<reference evidence="16 17" key="1">
    <citation type="submission" date="2018-11" db="EMBL/GenBank/DDBJ databases">
        <title>Lysobacter cryohumiis sp. nov., isolated from soil in the Tianshan Mountains, Xinjiang, China.</title>
        <authorList>
            <person name="Luo Y."/>
            <person name="Sheng H."/>
        </authorList>
    </citation>
    <scope>NUCLEOTIDE SEQUENCE [LARGE SCALE GENOMIC DNA]</scope>
    <source>
        <strain evidence="16 17">ZS60</strain>
    </source>
</reference>
<dbReference type="Pfam" id="PF00593">
    <property type="entry name" value="TonB_dep_Rec_b-barrel"/>
    <property type="match status" value="1"/>
</dbReference>
<keyword evidence="8 11" id="KW-0472">Membrane</keyword>
<dbReference type="OrthoDB" id="9764669at2"/>
<feature type="domain" description="TonB-dependent receptor-like beta-barrel" evidence="14">
    <location>
        <begin position="310"/>
        <end position="732"/>
    </location>
</feature>
<dbReference type="NCBIfam" id="TIGR01786">
    <property type="entry name" value="TonB-hemlactrns"/>
    <property type="match status" value="1"/>
</dbReference>
<gene>
    <name evidence="16" type="ORF">EER27_00590</name>
</gene>
<evidence type="ECO:0000256" key="11">
    <source>
        <dbReference type="PROSITE-ProRule" id="PRU01360"/>
    </source>
</evidence>
<evidence type="ECO:0000256" key="6">
    <source>
        <dbReference type="ARBA" id="ARBA00022729"/>
    </source>
</evidence>
<evidence type="ECO:0000256" key="8">
    <source>
        <dbReference type="ARBA" id="ARBA00023136"/>
    </source>
</evidence>
<dbReference type="InterPro" id="IPR037066">
    <property type="entry name" value="Plug_dom_sf"/>
</dbReference>
<dbReference type="EMBL" id="RIBS01000001">
    <property type="protein sequence ID" value="RNF85970.1"/>
    <property type="molecule type" value="Genomic_DNA"/>
</dbReference>
<keyword evidence="6" id="KW-0732">Signal</keyword>
<evidence type="ECO:0000259" key="14">
    <source>
        <dbReference type="Pfam" id="PF00593"/>
    </source>
</evidence>
<keyword evidence="9 16" id="KW-0675">Receptor</keyword>
<dbReference type="Proteomes" id="UP000267049">
    <property type="component" value="Unassembled WGS sequence"/>
</dbReference>
<dbReference type="Gene3D" id="2.170.130.10">
    <property type="entry name" value="TonB-dependent receptor, plug domain"/>
    <property type="match status" value="1"/>
</dbReference>
<evidence type="ECO:0000256" key="9">
    <source>
        <dbReference type="ARBA" id="ARBA00023170"/>
    </source>
</evidence>
<dbReference type="GO" id="GO:0015344">
    <property type="term" value="F:siderophore uptake transmembrane transporter activity"/>
    <property type="evidence" value="ECO:0007669"/>
    <property type="project" value="TreeGrafter"/>
</dbReference>
<dbReference type="GO" id="GO:0009279">
    <property type="term" value="C:cell outer membrane"/>
    <property type="evidence" value="ECO:0007669"/>
    <property type="project" value="UniProtKB-SubCell"/>
</dbReference>
<dbReference type="Gene3D" id="2.40.170.20">
    <property type="entry name" value="TonB-dependent receptor, beta-barrel domain"/>
    <property type="match status" value="1"/>
</dbReference>
<name>A0A3M8T448_9GAMM</name>
<dbReference type="InterPro" id="IPR039426">
    <property type="entry name" value="TonB-dep_rcpt-like"/>
</dbReference>
<dbReference type="GO" id="GO:0015232">
    <property type="term" value="F:heme transmembrane transporter activity"/>
    <property type="evidence" value="ECO:0007669"/>
    <property type="project" value="InterPro"/>
</dbReference>
<dbReference type="PROSITE" id="PS52016">
    <property type="entry name" value="TONB_DEPENDENT_REC_3"/>
    <property type="match status" value="1"/>
</dbReference>
<dbReference type="InterPro" id="IPR000531">
    <property type="entry name" value="Beta-barrel_TonB"/>
</dbReference>
<dbReference type="InterPro" id="IPR011276">
    <property type="entry name" value="TonB_haem/Hb_rcpt"/>
</dbReference>
<evidence type="ECO:0000256" key="3">
    <source>
        <dbReference type="ARBA" id="ARBA00022448"/>
    </source>
</evidence>
<keyword evidence="7 12" id="KW-0798">TonB box</keyword>
<evidence type="ECO:0000313" key="16">
    <source>
        <dbReference type="EMBL" id="RNF85970.1"/>
    </source>
</evidence>
<sequence>MARSQSPRGRPPPAIAGTPARRLHFPRASHSMRFNPLFLALCLALPGAVLAHDAPAGHDAAATTELDRIVVTATRTGRAVTDVPNTVDVIDRERMDETVVRDLKDLFRHEPGITVTSGFGRFGIGGIRIRGLDGNRVRVQTDGIPVSDAFSIGSFSNANRNFVDLDTLKRVEVVRGPASSLYGSDALGGIVSFTTRDPSDFLEAGRDAYFGFKLGYQGSQDGLFGGATVAVGGERWSGLASVGHRQGRETENQGDNRADGARRTAPNPQDRDGRSLLSKLVFSPSADQRFRLTVEGNEDRARTDLLSAKGLQPMTGATNLRVTGDDRQHRARVSFTHEMDALGAGFAESLDWQIYRQDSRTRQDTVEVRRTATGRNERREREFDFEQRRVGLQANAHAAFTTGSVAHALSYGIDVSRTRTSQGRDGRVINLDTGAVSDAMLPDVFPVRDFPLSTTTNAAAYLQDEIGFADGEVRLVPAVRVDHYRLRPQVDAIFAGDNPGVAVRGITETSVSPKLGVVWHFAPRWSLFGGYAHGFRSPPYNDVNIGFTNVQFNYTAIANPDLKPETSDGIETGLRFAGDVVHASLSGYYNRYDDFIESFRFVGFNPAGLMVYQSQNVADARIRGIELKAGVELGGLSSRMQGWSLRGSAAYARGENRSDDVPLDSVDPLTATAGIAYGRDDWGVELAGRFVGRKARASAPALYRQPGYGVADLFAHWDFAPGATVAVGVFNLADRRYSDAGDVPAVDADNLVLDRYTAPGRNVSMSVSFNW</sequence>
<evidence type="ECO:0000259" key="15">
    <source>
        <dbReference type="Pfam" id="PF07715"/>
    </source>
</evidence>
<comment type="subcellular location">
    <subcellularLocation>
        <location evidence="1 11">Cell outer membrane</location>
        <topology evidence="1 11">Multi-pass membrane protein</topology>
    </subcellularLocation>
</comment>
<comment type="similarity">
    <text evidence="2">Belongs to the TonB-dependent receptor family. Hemoglobin/haptoglobin binding protein subfamily.</text>
</comment>
<feature type="region of interest" description="Disordered" evidence="13">
    <location>
        <begin position="240"/>
        <end position="274"/>
    </location>
</feature>
<keyword evidence="4 11" id="KW-1134">Transmembrane beta strand</keyword>
<keyword evidence="17" id="KW-1185">Reference proteome</keyword>
<evidence type="ECO:0000256" key="1">
    <source>
        <dbReference type="ARBA" id="ARBA00004571"/>
    </source>
</evidence>
<dbReference type="CDD" id="cd01347">
    <property type="entry name" value="ligand_gated_channel"/>
    <property type="match status" value="1"/>
</dbReference>
<feature type="domain" description="TonB-dependent receptor plug" evidence="15">
    <location>
        <begin position="81"/>
        <end position="190"/>
    </location>
</feature>
<dbReference type="InterPro" id="IPR010949">
    <property type="entry name" value="TonB_Hb/transfer/lactofer_rcpt"/>
</dbReference>
<dbReference type="AlphaFoldDB" id="A0A3M8T448"/>
<dbReference type="PANTHER" id="PTHR30069">
    <property type="entry name" value="TONB-DEPENDENT OUTER MEMBRANE RECEPTOR"/>
    <property type="match status" value="1"/>
</dbReference>
<protein>
    <submittedName>
        <fullName evidence="16">TonB-dependent hemoglobin/transferrin/lactoferrin family receptor</fullName>
    </submittedName>
</protein>
<proteinExistence type="inferred from homology"/>
<evidence type="ECO:0000256" key="13">
    <source>
        <dbReference type="SAM" id="MobiDB-lite"/>
    </source>
</evidence>
<keyword evidence="3 11" id="KW-0813">Transport</keyword>
<comment type="caution">
    <text evidence="16">The sequence shown here is derived from an EMBL/GenBank/DDBJ whole genome shotgun (WGS) entry which is preliminary data.</text>
</comment>
<evidence type="ECO:0000313" key="17">
    <source>
        <dbReference type="Proteomes" id="UP000267049"/>
    </source>
</evidence>
<evidence type="ECO:0000256" key="10">
    <source>
        <dbReference type="ARBA" id="ARBA00023237"/>
    </source>
</evidence>
<organism evidence="16 17">
    <name type="scientific">Montanilutibacter psychrotolerans</name>
    <dbReference type="NCBI Taxonomy" id="1327343"/>
    <lineage>
        <taxon>Bacteria</taxon>
        <taxon>Pseudomonadati</taxon>
        <taxon>Pseudomonadota</taxon>
        <taxon>Gammaproteobacteria</taxon>
        <taxon>Lysobacterales</taxon>
        <taxon>Lysobacteraceae</taxon>
        <taxon>Montanilutibacter</taxon>
    </lineage>
</organism>
<dbReference type="InterPro" id="IPR012910">
    <property type="entry name" value="Plug_dom"/>
</dbReference>
<feature type="compositionally biased region" description="Basic and acidic residues" evidence="13">
    <location>
        <begin position="246"/>
        <end position="262"/>
    </location>
</feature>
<accession>A0A3M8T448</accession>
<dbReference type="SUPFAM" id="SSF56935">
    <property type="entry name" value="Porins"/>
    <property type="match status" value="1"/>
</dbReference>
<evidence type="ECO:0000256" key="5">
    <source>
        <dbReference type="ARBA" id="ARBA00022692"/>
    </source>
</evidence>
<evidence type="ECO:0000256" key="4">
    <source>
        <dbReference type="ARBA" id="ARBA00022452"/>
    </source>
</evidence>
<keyword evidence="10 11" id="KW-0998">Cell outer membrane</keyword>
<dbReference type="PANTHER" id="PTHR30069:SF29">
    <property type="entry name" value="HEMOGLOBIN AND HEMOGLOBIN-HAPTOGLOBIN-BINDING PROTEIN 1-RELATED"/>
    <property type="match status" value="1"/>
</dbReference>
<evidence type="ECO:0000256" key="7">
    <source>
        <dbReference type="ARBA" id="ARBA00023077"/>
    </source>
</evidence>
<keyword evidence="5 11" id="KW-0812">Transmembrane</keyword>
<dbReference type="Pfam" id="PF07715">
    <property type="entry name" value="Plug"/>
    <property type="match status" value="1"/>
</dbReference>
<dbReference type="GO" id="GO:0044718">
    <property type="term" value="P:siderophore transmembrane transport"/>
    <property type="evidence" value="ECO:0007669"/>
    <property type="project" value="TreeGrafter"/>
</dbReference>
<dbReference type="InterPro" id="IPR036942">
    <property type="entry name" value="Beta-barrel_TonB_sf"/>
</dbReference>
<evidence type="ECO:0000256" key="12">
    <source>
        <dbReference type="RuleBase" id="RU003357"/>
    </source>
</evidence>
<dbReference type="NCBIfam" id="TIGR01785">
    <property type="entry name" value="TonB-hemin"/>
    <property type="match status" value="1"/>
</dbReference>
<evidence type="ECO:0000256" key="2">
    <source>
        <dbReference type="ARBA" id="ARBA00008143"/>
    </source>
</evidence>